<comment type="caution">
    <text evidence="6">The sequence shown here is derived from an EMBL/GenBank/DDBJ whole genome shotgun (WGS) entry which is preliminary data.</text>
</comment>
<dbReference type="InterPro" id="IPR005119">
    <property type="entry name" value="LysR_subst-bd"/>
</dbReference>
<dbReference type="EMBL" id="JABXJJ020000031">
    <property type="protein sequence ID" value="MDI5972368.1"/>
    <property type="molecule type" value="Genomic_DNA"/>
</dbReference>
<evidence type="ECO:0000256" key="3">
    <source>
        <dbReference type="ARBA" id="ARBA00023125"/>
    </source>
</evidence>
<evidence type="ECO:0000256" key="2">
    <source>
        <dbReference type="ARBA" id="ARBA00023015"/>
    </source>
</evidence>
<evidence type="ECO:0000313" key="6">
    <source>
        <dbReference type="EMBL" id="MDI5972368.1"/>
    </source>
</evidence>
<dbReference type="Pfam" id="PF03466">
    <property type="entry name" value="LysR_substrate"/>
    <property type="match status" value="1"/>
</dbReference>
<keyword evidence="4" id="KW-0804">Transcription</keyword>
<dbReference type="PROSITE" id="PS50931">
    <property type="entry name" value="HTH_LYSR"/>
    <property type="match status" value="1"/>
</dbReference>
<dbReference type="FunFam" id="1.10.10.10:FF:000001">
    <property type="entry name" value="LysR family transcriptional regulator"/>
    <property type="match status" value="1"/>
</dbReference>
<evidence type="ECO:0000256" key="1">
    <source>
        <dbReference type="ARBA" id="ARBA00009437"/>
    </source>
</evidence>
<dbReference type="CDD" id="cd08423">
    <property type="entry name" value="PBP2_LTTR_like_6"/>
    <property type="match status" value="1"/>
</dbReference>
<proteinExistence type="inferred from homology"/>
<dbReference type="RefSeq" id="WP_271315534.1">
    <property type="nucleotide sequence ID" value="NZ_JABXJJ020000031.1"/>
</dbReference>
<dbReference type="GO" id="GO:0003700">
    <property type="term" value="F:DNA-binding transcription factor activity"/>
    <property type="evidence" value="ECO:0007669"/>
    <property type="project" value="InterPro"/>
</dbReference>
<comment type="similarity">
    <text evidence="1">Belongs to the LysR transcriptional regulatory family.</text>
</comment>
<dbReference type="InterPro" id="IPR036388">
    <property type="entry name" value="WH-like_DNA-bd_sf"/>
</dbReference>
<keyword evidence="2" id="KW-0805">Transcription regulation</keyword>
<dbReference type="GO" id="GO:0032993">
    <property type="term" value="C:protein-DNA complex"/>
    <property type="evidence" value="ECO:0007669"/>
    <property type="project" value="TreeGrafter"/>
</dbReference>
<sequence length="313" mass="33606">MFDPRHLRLLQEIARTGSLSAAALELGFSQPAVSYQLRSLEREVGTVLVVRNGRTTRLTPAGEALAVHANTILSSIQTAEQNLADIVGTQAGLVRIAAFPSGCATIVPAAMAAMRRIRPAVEIQLHQAEPPLALEMVRRGEADVAVSYRYDVPSPNRRPGAREAPLQRMPLLEDPMQVVLPAGHRLAERESIATGDLADATWIISSPCFEGILQRAALSAGFTPTVSMVADDYVAMQALVAHGLGVAVLPRLSLVAHHDERVVSRPVRGWPPRLVEVELWPDRMRVDAVATMLGALREACAPHKAAGHAAVPA</sequence>
<dbReference type="InterPro" id="IPR011991">
    <property type="entry name" value="ArsR-like_HTH"/>
</dbReference>
<organism evidence="6">
    <name type="scientific">Streptantibioticus silvisoli</name>
    <dbReference type="NCBI Taxonomy" id="2705255"/>
    <lineage>
        <taxon>Bacteria</taxon>
        <taxon>Bacillati</taxon>
        <taxon>Actinomycetota</taxon>
        <taxon>Actinomycetes</taxon>
        <taxon>Kitasatosporales</taxon>
        <taxon>Streptomycetaceae</taxon>
        <taxon>Streptantibioticus</taxon>
    </lineage>
</organism>
<dbReference type="SUPFAM" id="SSF53850">
    <property type="entry name" value="Periplasmic binding protein-like II"/>
    <property type="match status" value="1"/>
</dbReference>
<name>A0AA90H7J9_9ACTN</name>
<dbReference type="CDD" id="cd00090">
    <property type="entry name" value="HTH_ARSR"/>
    <property type="match status" value="1"/>
</dbReference>
<keyword evidence="3" id="KW-0238">DNA-binding</keyword>
<dbReference type="InterPro" id="IPR036390">
    <property type="entry name" value="WH_DNA-bd_sf"/>
</dbReference>
<evidence type="ECO:0000259" key="5">
    <source>
        <dbReference type="PROSITE" id="PS50931"/>
    </source>
</evidence>
<dbReference type="PRINTS" id="PR00039">
    <property type="entry name" value="HTHLYSR"/>
</dbReference>
<dbReference type="Pfam" id="PF00126">
    <property type="entry name" value="HTH_1"/>
    <property type="match status" value="1"/>
</dbReference>
<gene>
    <name evidence="6" type="ORF">POF50_024020</name>
</gene>
<feature type="domain" description="HTH lysR-type" evidence="5">
    <location>
        <begin position="2"/>
        <end position="59"/>
    </location>
</feature>
<dbReference type="Gene3D" id="3.40.190.10">
    <property type="entry name" value="Periplasmic binding protein-like II"/>
    <property type="match status" value="2"/>
</dbReference>
<evidence type="ECO:0000256" key="4">
    <source>
        <dbReference type="ARBA" id="ARBA00023163"/>
    </source>
</evidence>
<dbReference type="Gene3D" id="1.10.10.10">
    <property type="entry name" value="Winged helix-like DNA-binding domain superfamily/Winged helix DNA-binding domain"/>
    <property type="match status" value="1"/>
</dbReference>
<reference evidence="6" key="1">
    <citation type="submission" date="2023-05" db="EMBL/GenBank/DDBJ databases">
        <title>Streptantibioticus silvisoli sp. nov., acidotolerant actinomycetes 1 from pine litter.</title>
        <authorList>
            <person name="Swiecimska M."/>
            <person name="Golinska P."/>
            <person name="Sangal V."/>
            <person name="Wachnowicz B."/>
            <person name="Goodfellow M."/>
        </authorList>
    </citation>
    <scope>NUCLEOTIDE SEQUENCE</scope>
    <source>
        <strain evidence="6">SL13</strain>
    </source>
</reference>
<dbReference type="SUPFAM" id="SSF46785">
    <property type="entry name" value="Winged helix' DNA-binding domain"/>
    <property type="match status" value="1"/>
</dbReference>
<dbReference type="GO" id="GO:0003677">
    <property type="term" value="F:DNA binding"/>
    <property type="evidence" value="ECO:0007669"/>
    <property type="project" value="UniProtKB-KW"/>
</dbReference>
<dbReference type="PANTHER" id="PTHR30346">
    <property type="entry name" value="TRANSCRIPTIONAL DUAL REGULATOR HCAR-RELATED"/>
    <property type="match status" value="1"/>
</dbReference>
<accession>A0AA90H7J9</accession>
<dbReference type="InterPro" id="IPR000847">
    <property type="entry name" value="LysR_HTH_N"/>
</dbReference>
<dbReference type="AlphaFoldDB" id="A0AA90H7J9"/>
<dbReference type="PANTHER" id="PTHR30346:SF29">
    <property type="entry name" value="LYSR SUBSTRATE-BINDING"/>
    <property type="match status" value="1"/>
</dbReference>
<protein>
    <submittedName>
        <fullName evidence="6">LysR family transcriptional regulator</fullName>
    </submittedName>
</protein>